<evidence type="ECO:0000256" key="1">
    <source>
        <dbReference type="SAM" id="SignalP"/>
    </source>
</evidence>
<reference evidence="3" key="1">
    <citation type="submission" date="2013-01" db="EMBL/GenBank/DDBJ databases">
        <title>Draft Genome Sequence of a Mulberry Tree, Morus notabilis C.K. Schneid.</title>
        <authorList>
            <person name="He N."/>
            <person name="Zhao S."/>
        </authorList>
    </citation>
    <scope>NUCLEOTIDE SEQUENCE</scope>
</reference>
<dbReference type="EMBL" id="KE344500">
    <property type="protein sequence ID" value="EXB64477.1"/>
    <property type="molecule type" value="Genomic_DNA"/>
</dbReference>
<organism evidence="2 3">
    <name type="scientific">Morus notabilis</name>
    <dbReference type="NCBI Taxonomy" id="981085"/>
    <lineage>
        <taxon>Eukaryota</taxon>
        <taxon>Viridiplantae</taxon>
        <taxon>Streptophyta</taxon>
        <taxon>Embryophyta</taxon>
        <taxon>Tracheophyta</taxon>
        <taxon>Spermatophyta</taxon>
        <taxon>Magnoliopsida</taxon>
        <taxon>eudicotyledons</taxon>
        <taxon>Gunneridae</taxon>
        <taxon>Pentapetalae</taxon>
        <taxon>rosids</taxon>
        <taxon>fabids</taxon>
        <taxon>Rosales</taxon>
        <taxon>Moraceae</taxon>
        <taxon>Moreae</taxon>
        <taxon>Morus</taxon>
    </lineage>
</organism>
<dbReference type="eggNOG" id="ENOG502SFNR">
    <property type="taxonomic scope" value="Eukaryota"/>
</dbReference>
<gene>
    <name evidence="2" type="ORF">L484_006714</name>
</gene>
<dbReference type="Pfam" id="PF21529">
    <property type="entry name" value="GLV1-2"/>
    <property type="match status" value="1"/>
</dbReference>
<dbReference type="AlphaFoldDB" id="W9R219"/>
<sequence length="89" mass="10102">MAVLLSKRLVLVTFILICFFSATARGRSLKAVLNKEVNDKNQSHDQDQQKVAKAVQDVHDQDQQEVTEIANELLTMDYTPARKKPPIHN</sequence>
<dbReference type="GO" id="GO:0045259">
    <property type="term" value="C:proton-transporting ATP synthase complex"/>
    <property type="evidence" value="ECO:0007669"/>
    <property type="project" value="UniProtKB-KW"/>
</dbReference>
<evidence type="ECO:0000313" key="2">
    <source>
        <dbReference type="EMBL" id="EXB64477.1"/>
    </source>
</evidence>
<dbReference type="GO" id="GO:0015986">
    <property type="term" value="P:proton motive force-driven ATP synthesis"/>
    <property type="evidence" value="ECO:0007669"/>
    <property type="project" value="InterPro"/>
</dbReference>
<name>W9R219_9ROSA</name>
<keyword evidence="1" id="KW-0732">Signal</keyword>
<dbReference type="GO" id="GO:0015078">
    <property type="term" value="F:proton transmembrane transporter activity"/>
    <property type="evidence" value="ECO:0007669"/>
    <property type="project" value="InterPro"/>
</dbReference>
<keyword evidence="3" id="KW-1185">Reference proteome</keyword>
<dbReference type="InterPro" id="IPR049306">
    <property type="entry name" value="GLV1-2"/>
</dbReference>
<evidence type="ECO:0000313" key="3">
    <source>
        <dbReference type="Proteomes" id="UP000030645"/>
    </source>
</evidence>
<accession>W9R219</accession>
<dbReference type="Proteomes" id="UP000030645">
    <property type="component" value="Unassembled WGS sequence"/>
</dbReference>
<dbReference type="GO" id="GO:0031966">
    <property type="term" value="C:mitochondrial membrane"/>
    <property type="evidence" value="ECO:0007669"/>
    <property type="project" value="UniProtKB-SubCell"/>
</dbReference>
<feature type="signal peptide" evidence="1">
    <location>
        <begin position="1"/>
        <end position="26"/>
    </location>
</feature>
<protein>
    <submittedName>
        <fullName evidence="2">Uncharacterized protein</fullName>
    </submittedName>
</protein>
<proteinExistence type="predicted"/>
<feature type="chain" id="PRO_5004931095" evidence="1">
    <location>
        <begin position="27"/>
        <end position="89"/>
    </location>
</feature>